<dbReference type="EMBL" id="JACHIJ010000001">
    <property type="protein sequence ID" value="MBB5050388.1"/>
    <property type="molecule type" value="Genomic_DNA"/>
</dbReference>
<evidence type="ECO:0000313" key="1">
    <source>
        <dbReference type="EMBL" id="MBB5050388.1"/>
    </source>
</evidence>
<evidence type="ECO:0000313" key="2">
    <source>
        <dbReference type="Proteomes" id="UP000521227"/>
    </source>
</evidence>
<dbReference type="AlphaFoldDB" id="A0A840MXE2"/>
<dbReference type="RefSeq" id="WP_184082220.1">
    <property type="nucleotide sequence ID" value="NZ_JACHIJ010000001.1"/>
</dbReference>
<dbReference type="GO" id="GO:0004803">
    <property type="term" value="F:transposase activity"/>
    <property type="evidence" value="ECO:0007669"/>
    <property type="project" value="InterPro"/>
</dbReference>
<dbReference type="GO" id="GO:0043565">
    <property type="term" value="F:sequence-specific DNA binding"/>
    <property type="evidence" value="ECO:0007669"/>
    <property type="project" value="InterPro"/>
</dbReference>
<dbReference type="GO" id="GO:0006313">
    <property type="term" value="P:DNA transposition"/>
    <property type="evidence" value="ECO:0007669"/>
    <property type="project" value="InterPro"/>
</dbReference>
<comment type="caution">
    <text evidence="1">The sequence shown here is derived from an EMBL/GenBank/DDBJ whole genome shotgun (WGS) entry which is preliminary data.</text>
</comment>
<sequence length="176" mass="20265">MVAKSGSWTRQGEAFWRAHHEAWKRSDLNQRQYCEAYDIPLKAFGNWRAIFKAEPQPPERKLLYRRRGFSPPLSPLLNPPLSHPLSHLAYPSSWSGSPIVPRAREGHRRRFSEADKRRIVDEATQADTSIAEVARRYGIDRRVLRRWKVELAAVTVPTFVSVEITDATSSAEERMA</sequence>
<gene>
    <name evidence="1" type="ORF">HNQ36_000336</name>
</gene>
<dbReference type="InterPro" id="IPR002514">
    <property type="entry name" value="Transposase_8"/>
</dbReference>
<reference evidence="1 2" key="1">
    <citation type="submission" date="2020-08" db="EMBL/GenBank/DDBJ databases">
        <title>Genomic Encyclopedia of Type Strains, Phase IV (KMG-IV): sequencing the most valuable type-strain genomes for metagenomic binning, comparative biology and taxonomic classification.</title>
        <authorList>
            <person name="Goeker M."/>
        </authorList>
    </citation>
    <scope>NUCLEOTIDE SEQUENCE [LARGE SCALE GENOMIC DNA]</scope>
    <source>
        <strain evidence="1 2">DSM 17498</strain>
    </source>
</reference>
<name>A0A840MXE2_9BRAD</name>
<dbReference type="Gene3D" id="1.10.10.10">
    <property type="entry name" value="Winged helix-like DNA-binding domain superfamily/Winged helix DNA-binding domain"/>
    <property type="match status" value="1"/>
</dbReference>
<proteinExistence type="predicted"/>
<evidence type="ECO:0008006" key="3">
    <source>
        <dbReference type="Google" id="ProtNLM"/>
    </source>
</evidence>
<accession>A0A840MXE2</accession>
<protein>
    <recommendedName>
        <fullName evidence="3">Transposase</fullName>
    </recommendedName>
</protein>
<organism evidence="1 2">
    <name type="scientific">Afipia massiliensis</name>
    <dbReference type="NCBI Taxonomy" id="211460"/>
    <lineage>
        <taxon>Bacteria</taxon>
        <taxon>Pseudomonadati</taxon>
        <taxon>Pseudomonadota</taxon>
        <taxon>Alphaproteobacteria</taxon>
        <taxon>Hyphomicrobiales</taxon>
        <taxon>Nitrobacteraceae</taxon>
        <taxon>Afipia</taxon>
    </lineage>
</organism>
<dbReference type="NCBIfam" id="NF047593">
    <property type="entry name" value="IS66_ISAeme5_TnpA"/>
    <property type="match status" value="1"/>
</dbReference>
<dbReference type="Pfam" id="PF01527">
    <property type="entry name" value="HTH_Tnp_1"/>
    <property type="match status" value="1"/>
</dbReference>
<dbReference type="InterPro" id="IPR036388">
    <property type="entry name" value="WH-like_DNA-bd_sf"/>
</dbReference>
<dbReference type="Proteomes" id="UP000521227">
    <property type="component" value="Unassembled WGS sequence"/>
</dbReference>
<dbReference type="InterPro" id="IPR010921">
    <property type="entry name" value="Trp_repressor/repl_initiator"/>
</dbReference>
<dbReference type="SUPFAM" id="SSF48295">
    <property type="entry name" value="TrpR-like"/>
    <property type="match status" value="1"/>
</dbReference>